<accession>E8M2R2</accession>
<comment type="caution">
    <text evidence="1">The sequence shown here is derived from an EMBL/GenBank/DDBJ whole genome shotgun (WGS) entry which is preliminary data.</text>
</comment>
<organism evidence="1 2">
    <name type="scientific">Vibrio sinaloensis DSM 21326</name>
    <dbReference type="NCBI Taxonomy" id="945550"/>
    <lineage>
        <taxon>Bacteria</taxon>
        <taxon>Pseudomonadati</taxon>
        <taxon>Pseudomonadota</taxon>
        <taxon>Gammaproteobacteria</taxon>
        <taxon>Vibrionales</taxon>
        <taxon>Vibrionaceae</taxon>
        <taxon>Vibrio</taxon>
        <taxon>Vibrio oreintalis group</taxon>
    </lineage>
</organism>
<evidence type="ECO:0000313" key="2">
    <source>
        <dbReference type="Proteomes" id="UP000006228"/>
    </source>
</evidence>
<proteinExistence type="predicted"/>
<sequence>MAGLRLLDGGAEAYIRVVRLRIVAVVEFKARAIIVFDA</sequence>
<dbReference type="Proteomes" id="UP000006228">
    <property type="component" value="Unassembled WGS sequence"/>
</dbReference>
<reference evidence="1 2" key="1">
    <citation type="journal article" date="2012" name="Int. J. Syst. Evol. Microbiol.">
        <title>Vibrio caribbeanicus sp. nov., isolated from the marine sponge Scleritoderma cyanea.</title>
        <authorList>
            <person name="Hoffmann M."/>
            <person name="Monday S.R."/>
            <person name="Allard M.W."/>
            <person name="Strain E.A."/>
            <person name="Whittaker P."/>
            <person name="Naum M."/>
            <person name="McCarthy P.J."/>
            <person name="Lopez J.V."/>
            <person name="Fischer M."/>
            <person name="Brown E.W."/>
        </authorList>
    </citation>
    <scope>NUCLEOTIDE SEQUENCE [LARGE SCALE GENOMIC DNA]</scope>
    <source>
        <strain evidence="2">DSMZ 21326</strain>
    </source>
</reference>
<protein>
    <submittedName>
        <fullName evidence="1">Uncharacterized protein</fullName>
    </submittedName>
</protein>
<name>E8M2R2_PHOS4</name>
<evidence type="ECO:0000313" key="1">
    <source>
        <dbReference type="EMBL" id="EGA71570.1"/>
    </source>
</evidence>
<gene>
    <name evidence="1" type="ORF">VISI1226_12326</name>
</gene>
<dbReference type="AlphaFoldDB" id="E8M2R2"/>
<dbReference type="EMBL" id="AEVT01000018">
    <property type="protein sequence ID" value="EGA71570.1"/>
    <property type="molecule type" value="Genomic_DNA"/>
</dbReference>